<accession>A0A931MY42</accession>
<dbReference type="GO" id="GO:0090529">
    <property type="term" value="P:cell septum assembly"/>
    <property type="evidence" value="ECO:0007669"/>
    <property type="project" value="InterPro"/>
</dbReference>
<dbReference type="InterPro" id="IPR045335">
    <property type="entry name" value="FtsQ_C_sf"/>
</dbReference>
<dbReference type="GO" id="GO:0032153">
    <property type="term" value="C:cell division site"/>
    <property type="evidence" value="ECO:0007669"/>
    <property type="project" value="UniProtKB-UniRule"/>
</dbReference>
<dbReference type="HAMAP" id="MF_00911">
    <property type="entry name" value="FtsQ_subfam"/>
    <property type="match status" value="1"/>
</dbReference>
<gene>
    <name evidence="9" type="primary">ftsQ</name>
    <name evidence="12" type="ORF">I5731_02565</name>
</gene>
<keyword evidence="6 9" id="KW-1133">Transmembrane helix</keyword>
<comment type="similarity">
    <text evidence="9">Belongs to the FtsQ/DivIB family. FtsQ subfamily.</text>
</comment>
<reference evidence="12" key="1">
    <citation type="submission" date="2020-12" db="EMBL/GenBank/DDBJ databases">
        <title>Methylobrevis albus sp. nov., isolated from fresh water lack sediment.</title>
        <authorList>
            <person name="Zou Q."/>
        </authorList>
    </citation>
    <scope>NUCLEOTIDE SEQUENCE</scope>
    <source>
        <strain evidence="12">L22</strain>
    </source>
</reference>
<evidence type="ECO:0000256" key="10">
    <source>
        <dbReference type="SAM" id="Coils"/>
    </source>
</evidence>
<evidence type="ECO:0000256" key="6">
    <source>
        <dbReference type="ARBA" id="ARBA00022989"/>
    </source>
</evidence>
<dbReference type="AlphaFoldDB" id="A0A931MY42"/>
<dbReference type="PROSITE" id="PS51779">
    <property type="entry name" value="POTRA"/>
    <property type="match status" value="1"/>
</dbReference>
<evidence type="ECO:0000256" key="1">
    <source>
        <dbReference type="ARBA" id="ARBA00004370"/>
    </source>
</evidence>
<evidence type="ECO:0000256" key="2">
    <source>
        <dbReference type="ARBA" id="ARBA00022475"/>
    </source>
</evidence>
<proteinExistence type="inferred from homology"/>
<evidence type="ECO:0000256" key="7">
    <source>
        <dbReference type="ARBA" id="ARBA00023136"/>
    </source>
</evidence>
<comment type="subcellular location">
    <subcellularLocation>
        <location evidence="9">Cell inner membrane</location>
        <topology evidence="9">Single-pass type II membrane protein</topology>
    </subcellularLocation>
    <subcellularLocation>
        <location evidence="1">Membrane</location>
    </subcellularLocation>
    <text evidence="9">Localizes to the division septum.</text>
</comment>
<dbReference type="Pfam" id="PF08478">
    <property type="entry name" value="POTRA_1"/>
    <property type="match status" value="1"/>
</dbReference>
<dbReference type="Gene3D" id="3.40.50.11690">
    <property type="entry name" value="Cell division protein FtsQ/DivIB"/>
    <property type="match status" value="1"/>
</dbReference>
<comment type="function">
    <text evidence="9">Essential cell division protein.</text>
</comment>
<protein>
    <recommendedName>
        <fullName evidence="9">Cell division protein FtsQ</fullName>
    </recommendedName>
</protein>
<evidence type="ECO:0000256" key="9">
    <source>
        <dbReference type="HAMAP-Rule" id="MF_00911"/>
    </source>
</evidence>
<dbReference type="Gene3D" id="3.10.20.310">
    <property type="entry name" value="membrane protein fhac"/>
    <property type="match status" value="1"/>
</dbReference>
<evidence type="ECO:0000256" key="8">
    <source>
        <dbReference type="ARBA" id="ARBA00023306"/>
    </source>
</evidence>
<dbReference type="InterPro" id="IPR034746">
    <property type="entry name" value="POTRA"/>
</dbReference>
<dbReference type="Pfam" id="PF03799">
    <property type="entry name" value="FtsQ_DivIB_C"/>
    <property type="match status" value="1"/>
</dbReference>
<evidence type="ECO:0000256" key="4">
    <source>
        <dbReference type="ARBA" id="ARBA00022618"/>
    </source>
</evidence>
<feature type="coiled-coil region" evidence="10">
    <location>
        <begin position="263"/>
        <end position="294"/>
    </location>
</feature>
<evidence type="ECO:0000259" key="11">
    <source>
        <dbReference type="PROSITE" id="PS51779"/>
    </source>
</evidence>
<keyword evidence="2 9" id="KW-1003">Cell membrane</keyword>
<dbReference type="GO" id="GO:0043093">
    <property type="term" value="P:FtsZ-dependent cytokinesis"/>
    <property type="evidence" value="ECO:0007669"/>
    <property type="project" value="UniProtKB-UniRule"/>
</dbReference>
<feature type="domain" description="POTRA" evidence="11">
    <location>
        <begin position="77"/>
        <end position="145"/>
    </location>
</feature>
<dbReference type="InterPro" id="IPR005548">
    <property type="entry name" value="Cell_div_FtsQ/DivIB_C"/>
</dbReference>
<keyword evidence="10" id="KW-0175">Coiled coil</keyword>
<evidence type="ECO:0000313" key="13">
    <source>
        <dbReference type="Proteomes" id="UP000631694"/>
    </source>
</evidence>
<evidence type="ECO:0000313" key="12">
    <source>
        <dbReference type="EMBL" id="MBH0236694.1"/>
    </source>
</evidence>
<keyword evidence="7 9" id="KW-0472">Membrane</keyword>
<keyword evidence="8 9" id="KW-0131">Cell cycle</keyword>
<dbReference type="EMBL" id="JADZLT010000040">
    <property type="protein sequence ID" value="MBH0236694.1"/>
    <property type="molecule type" value="Genomic_DNA"/>
</dbReference>
<organism evidence="12 13">
    <name type="scientific">Methylobrevis albus</name>
    <dbReference type="NCBI Taxonomy" id="2793297"/>
    <lineage>
        <taxon>Bacteria</taxon>
        <taxon>Pseudomonadati</taxon>
        <taxon>Pseudomonadota</taxon>
        <taxon>Alphaproteobacteria</taxon>
        <taxon>Hyphomicrobiales</taxon>
        <taxon>Pleomorphomonadaceae</taxon>
        <taxon>Methylobrevis</taxon>
    </lineage>
</organism>
<keyword evidence="5 9" id="KW-0812">Transmembrane</keyword>
<name>A0A931MY42_9HYPH</name>
<evidence type="ECO:0000256" key="3">
    <source>
        <dbReference type="ARBA" id="ARBA00022519"/>
    </source>
</evidence>
<dbReference type="PANTHER" id="PTHR35851">
    <property type="entry name" value="CELL DIVISION PROTEIN FTSQ"/>
    <property type="match status" value="1"/>
</dbReference>
<keyword evidence="3 9" id="KW-0997">Cell inner membrane</keyword>
<comment type="caution">
    <text evidence="12">The sequence shown here is derived from an EMBL/GenBank/DDBJ whole genome shotgun (WGS) entry which is preliminary data.</text>
</comment>
<dbReference type="Proteomes" id="UP000631694">
    <property type="component" value="Unassembled WGS sequence"/>
</dbReference>
<dbReference type="InterPro" id="IPR026579">
    <property type="entry name" value="FtsQ"/>
</dbReference>
<dbReference type="PANTHER" id="PTHR35851:SF1">
    <property type="entry name" value="CELL DIVISION PROTEIN FTSQ"/>
    <property type="match status" value="1"/>
</dbReference>
<sequence>MRRGFGTERTGGLFGRGGVSRLKRTTTWRQAGFLADLPRGSGVAASVLWLAACAGYGIALSGTSAEVFNDATAKLGFGIQAVQISGQRETDEQEVLDLMGVSPHKSLFLYDVDTARERLRAIPWIADVSVMKLFPDKLTVTLVERVPYAIWQPSAAVAPALIDETGDIVAGAVDARFAQLPRVVGAGAERRVAEAMGILEQAPALKDRVRASVLISGRRWDVVLDNDVRLMLPEVEPGRALAEIARLQRESKLVDRDITLVDMRLADRMVVRLSEEAKEARDKLIAERIKARKKGTSA</sequence>
<keyword evidence="4 9" id="KW-0132">Cell division</keyword>
<evidence type="ECO:0000256" key="5">
    <source>
        <dbReference type="ARBA" id="ARBA00022692"/>
    </source>
</evidence>
<dbReference type="GO" id="GO:0005886">
    <property type="term" value="C:plasma membrane"/>
    <property type="evidence" value="ECO:0007669"/>
    <property type="project" value="UniProtKB-SubCell"/>
</dbReference>
<dbReference type="RefSeq" id="WP_197309796.1">
    <property type="nucleotide sequence ID" value="NZ_JADZLT010000040.1"/>
</dbReference>
<dbReference type="InterPro" id="IPR013685">
    <property type="entry name" value="POTRA_FtsQ_type"/>
</dbReference>
<keyword evidence="13" id="KW-1185">Reference proteome</keyword>